<organism evidence="2">
    <name type="scientific">bioreactor metagenome</name>
    <dbReference type="NCBI Taxonomy" id="1076179"/>
    <lineage>
        <taxon>unclassified sequences</taxon>
        <taxon>metagenomes</taxon>
        <taxon>ecological metagenomes</taxon>
    </lineage>
</organism>
<reference evidence="2" key="1">
    <citation type="submission" date="2019-08" db="EMBL/GenBank/DDBJ databases">
        <authorList>
            <person name="Kucharzyk K."/>
            <person name="Murdoch R.W."/>
            <person name="Higgins S."/>
            <person name="Loffler F."/>
        </authorList>
    </citation>
    <scope>NUCLEOTIDE SEQUENCE</scope>
</reference>
<evidence type="ECO:0008006" key="3">
    <source>
        <dbReference type="Google" id="ProtNLM"/>
    </source>
</evidence>
<proteinExistence type="predicted"/>
<gene>
    <name evidence="2" type="ORF">SDC9_49855</name>
</gene>
<dbReference type="SMART" id="SM00028">
    <property type="entry name" value="TPR"/>
    <property type="match status" value="5"/>
</dbReference>
<feature type="coiled-coil region" evidence="1">
    <location>
        <begin position="447"/>
        <end position="481"/>
    </location>
</feature>
<dbReference type="PROSITE" id="PS50005">
    <property type="entry name" value="TPR"/>
    <property type="match status" value="1"/>
</dbReference>
<dbReference type="InterPro" id="IPR011990">
    <property type="entry name" value="TPR-like_helical_dom_sf"/>
</dbReference>
<dbReference type="Pfam" id="PF13174">
    <property type="entry name" value="TPR_6"/>
    <property type="match status" value="1"/>
</dbReference>
<keyword evidence="1" id="KW-0175">Coiled coil</keyword>
<dbReference type="AlphaFoldDB" id="A0A644WJC4"/>
<dbReference type="SUPFAM" id="SSF81901">
    <property type="entry name" value="HCP-like"/>
    <property type="match status" value="1"/>
</dbReference>
<dbReference type="Gene3D" id="1.25.40.10">
    <property type="entry name" value="Tetratricopeptide repeat domain"/>
    <property type="match status" value="3"/>
</dbReference>
<accession>A0A644WJC4</accession>
<sequence>MLNQVPEIGKINSILKQKHLHIYCMLALLLVMSGCSMNKNTWTARTVQSVNTRFNVHFNGKVSYDDAIKAIREANKDDFGQVIPMYPISNHENATAGTSQLNRTIEKCRKAIKTRSIKVKPEYNRRKAGKKGYREFMNKEEYNPFMHEVWLLLAKAEFHKADFLGAVGTFNYIARHFKENENLGVTCQLWVVRSYAEMGWIYEAEDLLSKLNQKNLRGDNVGLYASVYADLLLKKTQYREAIPFLEMALAREKDKALKTRFSYLLAQLYEQTGDKRKAHDAYSALIKKNPPYEMAFNATISRAGLFLDNMQNIRRDLLKMTRNFNNRDYLDQLYYTIGKSYLHEKDTVKALEYFHEAVESSTRNGIDKAVALILMGDLYYAKKEYVKAQPSYDEASKIISLDHPDYPRVFKRAEVLSELVVQYDIVVLQDSLQRLSAMSETDRLKSINAYIARLEQEEKLAAEKEEKMRQLQETNQERASQVAAMPMLGGGNLQGEWYFYNPNLIRSGQTEFQSRWGRRKLEDNWRRINKSAVLFGDEPVNGQPATGALLNDSIPVADSGELAEGDPQQQGEALADNKNPAYYLRQIPVTQEQLARSSQLWAEALFNMGMIYKDKLEDLPLSIATFREYMNRFGEYELVPDALYQSYLMHTRLFQVTEAESVREKLIADYPDNRYAQLLANPNYIETKQQMFAEQDSIYRIAYEAFNKNDFEKVFGQVQYVEEKYPMSTLMPKFLFLRALSVGKTQQPERFEKALTELLDAYPTSDVSSISKDMLALIKQGREAQQGTTHGTILARREVQVKVENGDTVTRAFSPDKETMHRVMLISSEPEESLYALQFQLAVFNFSRFLLNDFELNISKVDVSRNVLSVFNFDNYADAAWYLEAIAEDAEIVKLMKDLKTFPLVISDHNYALTKSGFTLDDYLTYRSSLESAKESNKEKTDIR</sequence>
<evidence type="ECO:0000313" key="2">
    <source>
        <dbReference type="EMBL" id="MPM03588.1"/>
    </source>
</evidence>
<comment type="caution">
    <text evidence="2">The sequence shown here is derived from an EMBL/GenBank/DDBJ whole genome shotgun (WGS) entry which is preliminary data.</text>
</comment>
<dbReference type="EMBL" id="VSSQ01000966">
    <property type="protein sequence ID" value="MPM03588.1"/>
    <property type="molecule type" value="Genomic_DNA"/>
</dbReference>
<dbReference type="InterPro" id="IPR019734">
    <property type="entry name" value="TPR_rpt"/>
</dbReference>
<name>A0A644WJC4_9ZZZZ</name>
<evidence type="ECO:0000256" key="1">
    <source>
        <dbReference type="SAM" id="Coils"/>
    </source>
</evidence>
<protein>
    <recommendedName>
        <fullName evidence="3">Tetratricopeptide repeat protein</fullName>
    </recommendedName>
</protein>